<evidence type="ECO:0000313" key="2">
    <source>
        <dbReference type="EMBL" id="KAF2741383.1"/>
    </source>
</evidence>
<dbReference type="Pfam" id="PF13847">
    <property type="entry name" value="Methyltransf_31"/>
    <property type="match status" value="1"/>
</dbReference>
<keyword evidence="2" id="KW-0489">Methyltransferase</keyword>
<evidence type="ECO:0000313" key="3">
    <source>
        <dbReference type="Proteomes" id="UP000799444"/>
    </source>
</evidence>
<dbReference type="OrthoDB" id="10017101at2759"/>
<name>A0A9P4RD16_9PLEO</name>
<sequence>MAQPYLHGHHASVLRSHEWRTVENSAPHLIPYLSKPSLKILDVGCGSGTITVDLASRVPQGFVYGIDPSAEVIEKARNHAADKGVTNVQFEVGDINNWKDLNGVEEQGFDIVHAHQVLQHLQDPLGATKEMKRLIKLGGILAIRDADYSAMQWYPDLPGLREWLDLYITLAKRINCDPNIGKRLHAVAMQAGFVRNEIETSADTWVFSTPEERAFWCGVWAERAVQSNFKTNALEYGKTEDDLQKIVDTFRELEKAEDGWFVILNCQIICHVTA</sequence>
<dbReference type="SUPFAM" id="SSF53335">
    <property type="entry name" value="S-adenosyl-L-methionine-dependent methyltransferases"/>
    <property type="match status" value="1"/>
</dbReference>
<comment type="caution">
    <text evidence="2">The sequence shown here is derived from an EMBL/GenBank/DDBJ whole genome shotgun (WGS) entry which is preliminary data.</text>
</comment>
<keyword evidence="2" id="KW-0808">Transferase</keyword>
<dbReference type="PANTHER" id="PTHR43861">
    <property type="entry name" value="TRANS-ACONITATE 2-METHYLTRANSFERASE-RELATED"/>
    <property type="match status" value="1"/>
</dbReference>
<dbReference type="CDD" id="cd02440">
    <property type="entry name" value="AdoMet_MTases"/>
    <property type="match status" value="1"/>
</dbReference>
<dbReference type="Proteomes" id="UP000799444">
    <property type="component" value="Unassembled WGS sequence"/>
</dbReference>
<proteinExistence type="predicted"/>
<dbReference type="AlphaFoldDB" id="A0A9P4RD16"/>
<reference evidence="2" key="1">
    <citation type="journal article" date="2020" name="Stud. Mycol.">
        <title>101 Dothideomycetes genomes: a test case for predicting lifestyles and emergence of pathogens.</title>
        <authorList>
            <person name="Haridas S."/>
            <person name="Albert R."/>
            <person name="Binder M."/>
            <person name="Bloem J."/>
            <person name="Labutti K."/>
            <person name="Salamov A."/>
            <person name="Andreopoulos B."/>
            <person name="Baker S."/>
            <person name="Barry K."/>
            <person name="Bills G."/>
            <person name="Bluhm B."/>
            <person name="Cannon C."/>
            <person name="Castanera R."/>
            <person name="Culley D."/>
            <person name="Daum C."/>
            <person name="Ezra D."/>
            <person name="Gonzalez J."/>
            <person name="Henrissat B."/>
            <person name="Kuo A."/>
            <person name="Liang C."/>
            <person name="Lipzen A."/>
            <person name="Lutzoni F."/>
            <person name="Magnuson J."/>
            <person name="Mondo S."/>
            <person name="Nolan M."/>
            <person name="Ohm R."/>
            <person name="Pangilinan J."/>
            <person name="Park H.-J."/>
            <person name="Ramirez L."/>
            <person name="Alfaro M."/>
            <person name="Sun H."/>
            <person name="Tritt A."/>
            <person name="Yoshinaga Y."/>
            <person name="Zwiers L.-H."/>
            <person name="Turgeon B."/>
            <person name="Goodwin S."/>
            <person name="Spatafora J."/>
            <person name="Crous P."/>
            <person name="Grigoriev I."/>
        </authorList>
    </citation>
    <scope>NUCLEOTIDE SEQUENCE</scope>
    <source>
        <strain evidence="2">CBS 125425</strain>
    </source>
</reference>
<feature type="domain" description="Methyltransferase" evidence="1">
    <location>
        <begin position="35"/>
        <end position="155"/>
    </location>
</feature>
<accession>A0A9P4RD16</accession>
<dbReference type="GO" id="GO:0032259">
    <property type="term" value="P:methylation"/>
    <property type="evidence" value="ECO:0007669"/>
    <property type="project" value="UniProtKB-KW"/>
</dbReference>
<dbReference type="EMBL" id="ML996097">
    <property type="protein sequence ID" value="KAF2741383.1"/>
    <property type="molecule type" value="Genomic_DNA"/>
</dbReference>
<protein>
    <submittedName>
        <fullName evidence="2">S-adenosyl-L-methionine-dependent methyltransferase</fullName>
    </submittedName>
</protein>
<evidence type="ECO:0000259" key="1">
    <source>
        <dbReference type="Pfam" id="PF13847"/>
    </source>
</evidence>
<dbReference type="InterPro" id="IPR029063">
    <property type="entry name" value="SAM-dependent_MTases_sf"/>
</dbReference>
<dbReference type="GO" id="GO:0008168">
    <property type="term" value="F:methyltransferase activity"/>
    <property type="evidence" value="ECO:0007669"/>
    <property type="project" value="UniProtKB-KW"/>
</dbReference>
<organism evidence="2 3">
    <name type="scientific">Polyplosphaeria fusca</name>
    <dbReference type="NCBI Taxonomy" id="682080"/>
    <lineage>
        <taxon>Eukaryota</taxon>
        <taxon>Fungi</taxon>
        <taxon>Dikarya</taxon>
        <taxon>Ascomycota</taxon>
        <taxon>Pezizomycotina</taxon>
        <taxon>Dothideomycetes</taxon>
        <taxon>Pleosporomycetidae</taxon>
        <taxon>Pleosporales</taxon>
        <taxon>Tetraplosphaeriaceae</taxon>
        <taxon>Polyplosphaeria</taxon>
    </lineage>
</organism>
<gene>
    <name evidence="2" type="ORF">EJ04DRAFT_507202</name>
</gene>
<dbReference type="Gene3D" id="3.40.50.150">
    <property type="entry name" value="Vaccinia Virus protein VP39"/>
    <property type="match status" value="1"/>
</dbReference>
<keyword evidence="3" id="KW-1185">Reference proteome</keyword>
<dbReference type="InterPro" id="IPR025714">
    <property type="entry name" value="Methyltranfer_dom"/>
</dbReference>